<protein>
    <submittedName>
        <fullName evidence="2">Uncharacterized protein</fullName>
    </submittedName>
</protein>
<dbReference type="Proteomes" id="UP000604046">
    <property type="component" value="Unassembled WGS sequence"/>
</dbReference>
<evidence type="ECO:0000313" key="3">
    <source>
        <dbReference type="Proteomes" id="UP000604046"/>
    </source>
</evidence>
<feature type="compositionally biased region" description="Low complexity" evidence="1">
    <location>
        <begin position="562"/>
        <end position="573"/>
    </location>
</feature>
<dbReference type="AlphaFoldDB" id="A0A812TR36"/>
<sequence>MASFRSEAGDHDGALTFDEACGQVNGHKLQLESRPMRSDRVVGDVSVGDLPVRQLDSSATKLEQFADCLMYHPIDVTNSMFDNIYKICCEGKYAQLPSPFCLRKEPPVPYTMQVIIQSTQPPPDGDAHGTYFHIFKHIYLHRNKIPAKDCVEMCQGNPLRFDWGSQTRLALMGLNYMLDKMGGKQLRHWVIKPKYEKKITVDQQAREEGYKFIREFGPRSNNRNQFMEWTDEQIHLAGGKIEGWPEGKVKEALHNYMKGRQNAKTLEYWPFTFKSFVPWFFDKVLVKMLPTMRQHAITWIGRTRTGKSLGSKTVLFMQSKYEIEAAERTDLIPSIVTAKHLDFFKSEPLTKYKPGVFDDGMLQRMDSSFLKAFLNPSEEDATVWARYSSAQFDQGSGRHACNNPYDRRIDDEMFGSMQRNKLWRIPYDKFLQLIQPSFCAVEDPEDMDAIMARTHLIVITDHGLYFRVANTSKDHVDFIRWEENAPKDLLSPSTRDVHAHLLPEPDLRVKVKKEKVDAAFRSLKGQAVTNPIDLDSPSPKKSTASSSTSDMPLSKRAKLTDAVSVAAPSNPASPILAHDADIDDDDVMPQVGHVPDDMEQELERMMDEIGMPSEPRFRLQIFSTGLQTTISIFEPDYIEATFGIYYETTKCEKTHIKFAGKARIFIADETHLNKRKRNALSRNGRPQRDQVWLWGAVLHEHIKTHFIFRILDHPDDALDGKPRGHKEMLKNIQTLGLRRGDISVSDKWKATVSAFKSYKNTNNFSEADVRHEIVNHSQGEITNSNGFSTNAIECKWSVIKRWIRRRMSGILPSHSDRQKWRLLIDEYQARSLLTANGQHSFDHGNLITVRVRDVVRLFQVA</sequence>
<feature type="compositionally biased region" description="Low complexity" evidence="1">
    <location>
        <begin position="536"/>
        <end position="549"/>
    </location>
</feature>
<accession>A0A812TR36</accession>
<dbReference type="EMBL" id="CAJNDS010002621">
    <property type="protein sequence ID" value="CAE7547564.1"/>
    <property type="molecule type" value="Genomic_DNA"/>
</dbReference>
<feature type="region of interest" description="Disordered" evidence="1">
    <location>
        <begin position="529"/>
        <end position="573"/>
    </location>
</feature>
<organism evidence="2 3">
    <name type="scientific">Symbiodinium natans</name>
    <dbReference type="NCBI Taxonomy" id="878477"/>
    <lineage>
        <taxon>Eukaryota</taxon>
        <taxon>Sar</taxon>
        <taxon>Alveolata</taxon>
        <taxon>Dinophyceae</taxon>
        <taxon>Suessiales</taxon>
        <taxon>Symbiodiniaceae</taxon>
        <taxon>Symbiodinium</taxon>
    </lineage>
</organism>
<reference evidence="2" key="1">
    <citation type="submission" date="2021-02" db="EMBL/GenBank/DDBJ databases">
        <authorList>
            <person name="Dougan E. K."/>
            <person name="Rhodes N."/>
            <person name="Thang M."/>
            <person name="Chan C."/>
        </authorList>
    </citation>
    <scope>NUCLEOTIDE SEQUENCE</scope>
</reference>
<proteinExistence type="predicted"/>
<keyword evidence="3" id="KW-1185">Reference proteome</keyword>
<dbReference type="OrthoDB" id="410473at2759"/>
<evidence type="ECO:0000313" key="2">
    <source>
        <dbReference type="EMBL" id="CAE7547564.1"/>
    </source>
</evidence>
<evidence type="ECO:0000256" key="1">
    <source>
        <dbReference type="SAM" id="MobiDB-lite"/>
    </source>
</evidence>
<comment type="caution">
    <text evidence="2">The sequence shown here is derived from an EMBL/GenBank/DDBJ whole genome shotgun (WGS) entry which is preliminary data.</text>
</comment>
<gene>
    <name evidence="2" type="ORF">SNAT2548_LOCUS30732</name>
</gene>
<name>A0A812TR36_9DINO</name>